<evidence type="ECO:0000313" key="1">
    <source>
        <dbReference type="EMBL" id="EFN60851.1"/>
    </source>
</evidence>
<dbReference type="InParanoid" id="E2B0D2"/>
<gene>
    <name evidence="1" type="ORF">EAG_12327</name>
</gene>
<sequence length="128" mass="14214">MPRLTSQGERGERGAVSANVPWKVSSFERCQRSRRRCISLAALEDTEEEGYCGYRIPRRAFFVAPFAGCHSAVISDEHRCSGLLPCWSRAKRSRVHGCTIVSGSVVTTWSPQSGRDVRLNLETAIGEN</sequence>
<dbReference type="AlphaFoldDB" id="E2B0D2"/>
<protein>
    <submittedName>
        <fullName evidence="1">Uncharacterized protein</fullName>
    </submittedName>
</protein>
<dbReference type="EMBL" id="GL444507">
    <property type="protein sequence ID" value="EFN60851.1"/>
    <property type="molecule type" value="Genomic_DNA"/>
</dbReference>
<keyword evidence="2" id="KW-1185">Reference proteome</keyword>
<evidence type="ECO:0000313" key="2">
    <source>
        <dbReference type="Proteomes" id="UP000000311"/>
    </source>
</evidence>
<dbReference type="Proteomes" id="UP000000311">
    <property type="component" value="Unassembled WGS sequence"/>
</dbReference>
<proteinExistence type="predicted"/>
<reference evidence="1 2" key="1">
    <citation type="journal article" date="2010" name="Science">
        <title>Genomic comparison of the ants Camponotus floridanus and Harpegnathos saltator.</title>
        <authorList>
            <person name="Bonasio R."/>
            <person name="Zhang G."/>
            <person name="Ye C."/>
            <person name="Mutti N.S."/>
            <person name="Fang X."/>
            <person name="Qin N."/>
            <person name="Donahue G."/>
            <person name="Yang P."/>
            <person name="Li Q."/>
            <person name="Li C."/>
            <person name="Zhang P."/>
            <person name="Huang Z."/>
            <person name="Berger S.L."/>
            <person name="Reinberg D."/>
            <person name="Wang J."/>
            <person name="Liebig J."/>
        </authorList>
    </citation>
    <scope>NUCLEOTIDE SEQUENCE [LARGE SCALE GENOMIC DNA]</scope>
    <source>
        <strain evidence="2">C129</strain>
    </source>
</reference>
<accession>E2B0D2</accession>
<name>E2B0D2_CAMFO</name>
<organism evidence="2">
    <name type="scientific">Camponotus floridanus</name>
    <name type="common">Florida carpenter ant</name>
    <dbReference type="NCBI Taxonomy" id="104421"/>
    <lineage>
        <taxon>Eukaryota</taxon>
        <taxon>Metazoa</taxon>
        <taxon>Ecdysozoa</taxon>
        <taxon>Arthropoda</taxon>
        <taxon>Hexapoda</taxon>
        <taxon>Insecta</taxon>
        <taxon>Pterygota</taxon>
        <taxon>Neoptera</taxon>
        <taxon>Endopterygota</taxon>
        <taxon>Hymenoptera</taxon>
        <taxon>Apocrita</taxon>
        <taxon>Aculeata</taxon>
        <taxon>Formicoidea</taxon>
        <taxon>Formicidae</taxon>
        <taxon>Formicinae</taxon>
        <taxon>Camponotus</taxon>
    </lineage>
</organism>